<sequence>MSQFEVKVVRFPYEVTRIDKNSTSEASKLDVKLYYPTERAAKIKLRRHNLHTQLSLEEKEMLSSRLQVKMSRSVGFGRLTEHAKEAYCSLFGVELPTLKALTIKESSVTKKAKRTVMEAKKEILDGGLWICVVFKINKVRDDNKTLFHAGISHDDNFDALGFSLEPHPSRASPPLGPEGRSHVLPCDTPQLLKSLILHFFFQSNSSSYHTYTSSPTSVFLSRTSDRASFLGHIILYAMLYAM</sequence>
<dbReference type="Pfam" id="PF23603">
    <property type="entry name" value="Ubiquitin_TPR1"/>
    <property type="match status" value="1"/>
</dbReference>
<name>K4DDT9_SOLLC</name>
<feature type="domain" description="Telomere repeat-binding protein 1-6-like ubiquitin-like" evidence="2">
    <location>
        <begin position="111"/>
        <end position="154"/>
    </location>
</feature>
<evidence type="ECO:0000313" key="4">
    <source>
        <dbReference type="Proteomes" id="UP000004994"/>
    </source>
</evidence>
<keyword evidence="4" id="KW-1185">Reference proteome</keyword>
<reference evidence="3" key="1">
    <citation type="journal article" date="2012" name="Nature">
        <title>The tomato genome sequence provides insights into fleshy fruit evolution.</title>
        <authorList>
            <consortium name="Tomato Genome Consortium"/>
        </authorList>
    </citation>
    <scope>NUCLEOTIDE SEQUENCE [LARGE SCALE GENOMIC DNA]</scope>
    <source>
        <strain evidence="3">cv. Heinz 1706</strain>
    </source>
</reference>
<dbReference type="PaxDb" id="4081-Solyc12g027710.1.1"/>
<dbReference type="STRING" id="4081.K4DDT9"/>
<dbReference type="PANTHER" id="PTHR21717">
    <property type="entry name" value="TELOMERIC REPEAT BINDING PROTEIN"/>
    <property type="match status" value="1"/>
</dbReference>
<evidence type="ECO:0000313" key="3">
    <source>
        <dbReference type="EnsemblPlants" id="Solyc12g027710.1.1"/>
    </source>
</evidence>
<proteinExistence type="predicted"/>
<reference evidence="3" key="2">
    <citation type="submission" date="2015-06" db="UniProtKB">
        <authorList>
            <consortium name="EnsemblPlants"/>
        </authorList>
    </citation>
    <scope>IDENTIFICATION</scope>
    <source>
        <strain evidence="3">cv. Heinz 1706</strain>
    </source>
</reference>
<dbReference type="PhylomeDB" id="K4DDT9"/>
<dbReference type="GO" id="GO:0043565">
    <property type="term" value="F:sequence-specific DNA binding"/>
    <property type="evidence" value="ECO:0007669"/>
    <property type="project" value="UniProtKB-ARBA"/>
</dbReference>
<dbReference type="PANTHER" id="PTHR21717:SF82">
    <property type="entry name" value="TELOMERE REPEAT-BINDING PROTEIN 5-LIKE"/>
    <property type="match status" value="1"/>
</dbReference>
<dbReference type="AlphaFoldDB" id="K4DDT9"/>
<keyword evidence="1" id="KW-0238">DNA-binding</keyword>
<dbReference type="EnsemblPlants" id="Solyc12g027710.1.1">
    <property type="protein sequence ID" value="Solyc12g027710.1.1"/>
    <property type="gene ID" value="Solyc12g027710.1"/>
</dbReference>
<dbReference type="Proteomes" id="UP000004994">
    <property type="component" value="Chromosome 12"/>
</dbReference>
<dbReference type="InterPro" id="IPR031105">
    <property type="entry name" value="TRP_plant"/>
</dbReference>
<dbReference type="InterPro" id="IPR057625">
    <property type="entry name" value="TPR1-6-like_ubiquitin"/>
</dbReference>
<organism evidence="3">
    <name type="scientific">Solanum lycopersicum</name>
    <name type="common">Tomato</name>
    <name type="synonym">Lycopersicon esculentum</name>
    <dbReference type="NCBI Taxonomy" id="4081"/>
    <lineage>
        <taxon>Eukaryota</taxon>
        <taxon>Viridiplantae</taxon>
        <taxon>Streptophyta</taxon>
        <taxon>Embryophyta</taxon>
        <taxon>Tracheophyta</taxon>
        <taxon>Spermatophyta</taxon>
        <taxon>Magnoliopsida</taxon>
        <taxon>eudicotyledons</taxon>
        <taxon>Gunneridae</taxon>
        <taxon>Pentapetalae</taxon>
        <taxon>asterids</taxon>
        <taxon>lamiids</taxon>
        <taxon>Solanales</taxon>
        <taxon>Solanaceae</taxon>
        <taxon>Solanoideae</taxon>
        <taxon>Solaneae</taxon>
        <taxon>Solanum</taxon>
        <taxon>Solanum subgen. Lycopersicon</taxon>
    </lineage>
</organism>
<dbReference type="eggNOG" id="ENOG502QPSZ">
    <property type="taxonomic scope" value="Eukaryota"/>
</dbReference>
<dbReference type="HOGENOM" id="CLU_1148890_0_0_1"/>
<accession>K4DDT9</accession>
<dbReference type="Gramene" id="Solyc12g027710.1.1">
    <property type="protein sequence ID" value="Solyc12g027710.1.1"/>
    <property type="gene ID" value="Solyc12g027710.1"/>
</dbReference>
<evidence type="ECO:0000256" key="1">
    <source>
        <dbReference type="ARBA" id="ARBA00023125"/>
    </source>
</evidence>
<dbReference type="InParanoid" id="K4DDT9"/>
<evidence type="ECO:0000259" key="2">
    <source>
        <dbReference type="Pfam" id="PF23603"/>
    </source>
</evidence>
<protein>
    <recommendedName>
        <fullName evidence="2">Telomere repeat-binding protein 1-6-like ubiquitin-like domain-containing protein</fullName>
    </recommendedName>
</protein>